<comment type="caution">
    <text evidence="1">The sequence shown here is derived from an EMBL/GenBank/DDBJ whole genome shotgun (WGS) entry which is preliminary data.</text>
</comment>
<keyword evidence="2" id="KW-1185">Reference proteome</keyword>
<organism evidence="1 2">
    <name type="scientific">Neonectria punicea</name>
    <dbReference type="NCBI Taxonomy" id="979145"/>
    <lineage>
        <taxon>Eukaryota</taxon>
        <taxon>Fungi</taxon>
        <taxon>Dikarya</taxon>
        <taxon>Ascomycota</taxon>
        <taxon>Pezizomycotina</taxon>
        <taxon>Sordariomycetes</taxon>
        <taxon>Hypocreomycetidae</taxon>
        <taxon>Hypocreales</taxon>
        <taxon>Nectriaceae</taxon>
        <taxon>Neonectria</taxon>
    </lineage>
</organism>
<protein>
    <submittedName>
        <fullName evidence="1">Uncharacterized protein</fullName>
    </submittedName>
</protein>
<evidence type="ECO:0000313" key="2">
    <source>
        <dbReference type="Proteomes" id="UP001498476"/>
    </source>
</evidence>
<sequence>MVSTMHYFEVLVEEPMVCRNFNNFFIDSGATYKMFPSWKRGETEIHQITKKEGLAIKTLGKAKNSGMRQYLIQTD</sequence>
<evidence type="ECO:0000313" key="1">
    <source>
        <dbReference type="EMBL" id="KAK7409149.1"/>
    </source>
</evidence>
<accession>A0ABR1GUY1</accession>
<dbReference type="EMBL" id="JAZAVJ010000160">
    <property type="protein sequence ID" value="KAK7409149.1"/>
    <property type="molecule type" value="Genomic_DNA"/>
</dbReference>
<name>A0ABR1GUY1_9HYPO</name>
<reference evidence="1 2" key="1">
    <citation type="journal article" date="2025" name="Microbiol. Resour. Announc.">
        <title>Draft genome sequences for Neonectria magnoliae and Neonectria punicea, canker pathogens of Liriodendron tulipifera and Acer saccharum in West Virginia.</title>
        <authorList>
            <person name="Petronek H.M."/>
            <person name="Kasson M.T."/>
            <person name="Metheny A.M."/>
            <person name="Stauder C.M."/>
            <person name="Lovett B."/>
            <person name="Lynch S.C."/>
            <person name="Garnas J.R."/>
            <person name="Kasson L.R."/>
            <person name="Stajich J.E."/>
        </authorList>
    </citation>
    <scope>NUCLEOTIDE SEQUENCE [LARGE SCALE GENOMIC DNA]</scope>
    <source>
        <strain evidence="1 2">NRRL 64653</strain>
    </source>
</reference>
<proteinExistence type="predicted"/>
<dbReference type="Proteomes" id="UP001498476">
    <property type="component" value="Unassembled WGS sequence"/>
</dbReference>
<gene>
    <name evidence="1" type="ORF">QQX98_008642</name>
</gene>